<proteinExistence type="predicted"/>
<gene>
    <name evidence="1" type="ORF">LCGC14_2397650</name>
</gene>
<name>A0A0F9BWD7_9ZZZZ</name>
<organism evidence="1">
    <name type="scientific">marine sediment metagenome</name>
    <dbReference type="NCBI Taxonomy" id="412755"/>
    <lineage>
        <taxon>unclassified sequences</taxon>
        <taxon>metagenomes</taxon>
        <taxon>ecological metagenomes</taxon>
    </lineage>
</organism>
<sequence>MEKEVMEFVDETWTKVSNILDTHVLPLDVEAKMIELRKKIEVLSSVIHGE</sequence>
<dbReference type="EMBL" id="LAZR01035920">
    <property type="protein sequence ID" value="KKL26205.1"/>
    <property type="molecule type" value="Genomic_DNA"/>
</dbReference>
<reference evidence="1" key="1">
    <citation type="journal article" date="2015" name="Nature">
        <title>Complex archaea that bridge the gap between prokaryotes and eukaryotes.</title>
        <authorList>
            <person name="Spang A."/>
            <person name="Saw J.H."/>
            <person name="Jorgensen S.L."/>
            <person name="Zaremba-Niedzwiedzka K."/>
            <person name="Martijn J."/>
            <person name="Lind A.E."/>
            <person name="van Eijk R."/>
            <person name="Schleper C."/>
            <person name="Guy L."/>
            <person name="Ettema T.J."/>
        </authorList>
    </citation>
    <scope>NUCLEOTIDE SEQUENCE</scope>
</reference>
<comment type="caution">
    <text evidence="1">The sequence shown here is derived from an EMBL/GenBank/DDBJ whole genome shotgun (WGS) entry which is preliminary data.</text>
</comment>
<protein>
    <submittedName>
        <fullName evidence="1">Uncharacterized protein</fullName>
    </submittedName>
</protein>
<evidence type="ECO:0000313" key="1">
    <source>
        <dbReference type="EMBL" id="KKL26205.1"/>
    </source>
</evidence>
<accession>A0A0F9BWD7</accession>
<dbReference type="AlphaFoldDB" id="A0A0F9BWD7"/>